<dbReference type="EMBL" id="CANTFM010000484">
    <property type="protein sequence ID" value="CAI5722982.1"/>
    <property type="molecule type" value="Genomic_DNA"/>
</dbReference>
<protein>
    <submittedName>
        <fullName evidence="2">Uncharacterized protein</fullName>
    </submittedName>
</protein>
<sequence length="392" mass="43596">MWHFSTLLLLLFAYVCTARSVLESTSSRDIDASSKNKRNGDIYNVCPVTVEFSKEQDNLSEEELKANAADAAMSAYLLSHPNVTLWDYFKIEEHQKQVMFNNLRLPDRIKMLLNYFVDFTADTAINIAQMTADAVTWIINTVRSPLVGIRQVMDFFMELGHGIKTLWKMMLKDPKNTAANMGGGFLLHITHHPTEFTAETVLLVGTGFAVIHGLIHGAEAIFGTMSGTISQVLMSVLMFIHAIDDPILIVTPLITSVVKTAGAIGENDNSTDHALTLTPSPIQPLKSCQIPKKHRPAISSRDLCLSNPREARQLLFGTAKRSAKMTHAEMVGAYNHFHDFVCCYLEDQEFEVNAPNMSSTAFKAELIPTPVKMANCSQRLGYYSTDSIESRS</sequence>
<organism evidence="2 3">
    <name type="scientific">Peronospora destructor</name>
    <dbReference type="NCBI Taxonomy" id="86335"/>
    <lineage>
        <taxon>Eukaryota</taxon>
        <taxon>Sar</taxon>
        <taxon>Stramenopiles</taxon>
        <taxon>Oomycota</taxon>
        <taxon>Peronosporomycetes</taxon>
        <taxon>Peronosporales</taxon>
        <taxon>Peronosporaceae</taxon>
        <taxon>Peronospora</taxon>
    </lineage>
</organism>
<feature type="chain" id="PRO_5043561317" evidence="1">
    <location>
        <begin position="19"/>
        <end position="392"/>
    </location>
</feature>
<gene>
    <name evidence="2" type="ORF">PDE001_LOCUS2801</name>
</gene>
<evidence type="ECO:0000256" key="1">
    <source>
        <dbReference type="SAM" id="SignalP"/>
    </source>
</evidence>
<keyword evidence="1" id="KW-0732">Signal</keyword>
<feature type="signal peptide" evidence="1">
    <location>
        <begin position="1"/>
        <end position="18"/>
    </location>
</feature>
<keyword evidence="3" id="KW-1185">Reference proteome</keyword>
<accession>A0AAV0TM21</accession>
<evidence type="ECO:0000313" key="3">
    <source>
        <dbReference type="Proteomes" id="UP001162029"/>
    </source>
</evidence>
<reference evidence="2" key="1">
    <citation type="submission" date="2022-12" db="EMBL/GenBank/DDBJ databases">
        <authorList>
            <person name="Webb A."/>
        </authorList>
    </citation>
    <scope>NUCLEOTIDE SEQUENCE</scope>
    <source>
        <strain evidence="2">Pd1</strain>
    </source>
</reference>
<comment type="caution">
    <text evidence="2">The sequence shown here is derived from an EMBL/GenBank/DDBJ whole genome shotgun (WGS) entry which is preliminary data.</text>
</comment>
<evidence type="ECO:0000313" key="2">
    <source>
        <dbReference type="EMBL" id="CAI5722982.1"/>
    </source>
</evidence>
<proteinExistence type="predicted"/>
<name>A0AAV0TM21_9STRA</name>
<dbReference type="AlphaFoldDB" id="A0AAV0TM21"/>
<dbReference type="Proteomes" id="UP001162029">
    <property type="component" value="Unassembled WGS sequence"/>
</dbReference>